<proteinExistence type="predicted"/>
<keyword evidence="1" id="KW-0472">Membrane</keyword>
<dbReference type="EMBL" id="CAXDID020000028">
    <property type="protein sequence ID" value="CAL5992433.1"/>
    <property type="molecule type" value="Genomic_DNA"/>
</dbReference>
<comment type="caution">
    <text evidence="2">The sequence shown here is derived from an EMBL/GenBank/DDBJ whole genome shotgun (WGS) entry which is preliminary data.</text>
</comment>
<evidence type="ECO:0000256" key="1">
    <source>
        <dbReference type="SAM" id="Phobius"/>
    </source>
</evidence>
<reference evidence="2 3" key="1">
    <citation type="submission" date="2024-07" db="EMBL/GenBank/DDBJ databases">
        <authorList>
            <person name="Akdeniz Z."/>
        </authorList>
    </citation>
    <scope>NUCLEOTIDE SEQUENCE [LARGE SCALE GENOMIC DNA]</scope>
</reference>
<evidence type="ECO:0000313" key="2">
    <source>
        <dbReference type="EMBL" id="CAL5992433.1"/>
    </source>
</evidence>
<name>A0ABP1HED0_9EUKA</name>
<keyword evidence="3" id="KW-1185">Reference proteome</keyword>
<organism evidence="2 3">
    <name type="scientific">Hexamita inflata</name>
    <dbReference type="NCBI Taxonomy" id="28002"/>
    <lineage>
        <taxon>Eukaryota</taxon>
        <taxon>Metamonada</taxon>
        <taxon>Diplomonadida</taxon>
        <taxon>Hexamitidae</taxon>
        <taxon>Hexamitinae</taxon>
        <taxon>Hexamita</taxon>
    </lineage>
</organism>
<dbReference type="Proteomes" id="UP001642409">
    <property type="component" value="Unassembled WGS sequence"/>
</dbReference>
<accession>A0ABP1HED0</accession>
<gene>
    <name evidence="2" type="ORF">HINF_LOCUS12583</name>
</gene>
<keyword evidence="1" id="KW-1133">Transmembrane helix</keyword>
<evidence type="ECO:0000313" key="3">
    <source>
        <dbReference type="Proteomes" id="UP001642409"/>
    </source>
</evidence>
<sequence length="119" mass="13967">MQYNDSISIQNSEFDQNLTSNVNFEPQFTDQSEQIFLNRTKWCIISWISPMIFVFSMCGAVYLIYYINEFYSVWSCLILSQCILMLLVSIFGIFFSVYECYKVKSVSVICLCKAKHKIL</sequence>
<keyword evidence="1" id="KW-0812">Transmembrane</keyword>
<protein>
    <submittedName>
        <fullName evidence="2">Hypothetical_protein</fullName>
    </submittedName>
</protein>
<feature type="transmembrane region" description="Helical" evidence="1">
    <location>
        <begin position="42"/>
        <end position="65"/>
    </location>
</feature>
<feature type="transmembrane region" description="Helical" evidence="1">
    <location>
        <begin position="71"/>
        <end position="95"/>
    </location>
</feature>